<dbReference type="PANTHER" id="PTHR23227">
    <property type="entry name" value="BUCENTAUR RELATED"/>
    <property type="match status" value="1"/>
</dbReference>
<dbReference type="GO" id="GO:0003824">
    <property type="term" value="F:catalytic activity"/>
    <property type="evidence" value="ECO:0007669"/>
    <property type="project" value="InterPro"/>
</dbReference>
<evidence type="ECO:0000259" key="1">
    <source>
        <dbReference type="Pfam" id="PF03372"/>
    </source>
</evidence>
<dbReference type="Pfam" id="PF03372">
    <property type="entry name" value="Exo_endo_phos"/>
    <property type="match status" value="1"/>
</dbReference>
<dbReference type="InterPro" id="IPR027124">
    <property type="entry name" value="Swc5/CFDP1/2"/>
</dbReference>
<protein>
    <submittedName>
        <fullName evidence="2">Craniofacial development protein 2-like</fullName>
    </submittedName>
</protein>
<dbReference type="InterPro" id="IPR036691">
    <property type="entry name" value="Endo/exonu/phosph_ase_sf"/>
</dbReference>
<feature type="domain" description="Endonuclease/exonuclease/phosphatase" evidence="1">
    <location>
        <begin position="29"/>
        <end position="239"/>
    </location>
</feature>
<accession>A0AAV1EWX8</accession>
<keyword evidence="3" id="KW-1185">Reference proteome</keyword>
<name>A0AAV1EWX8_XYRNO</name>
<dbReference type="PANTHER" id="PTHR23227:SF67">
    <property type="entry name" value="CRANIOFACIAL DEVELOPMENT PROTEIN 2-LIKE"/>
    <property type="match status" value="1"/>
</dbReference>
<organism evidence="2 3">
    <name type="scientific">Xyrichtys novacula</name>
    <name type="common">Pearly razorfish</name>
    <name type="synonym">Hemipteronotus novacula</name>
    <dbReference type="NCBI Taxonomy" id="13765"/>
    <lineage>
        <taxon>Eukaryota</taxon>
        <taxon>Metazoa</taxon>
        <taxon>Chordata</taxon>
        <taxon>Craniata</taxon>
        <taxon>Vertebrata</taxon>
        <taxon>Euteleostomi</taxon>
        <taxon>Actinopterygii</taxon>
        <taxon>Neopterygii</taxon>
        <taxon>Teleostei</taxon>
        <taxon>Neoteleostei</taxon>
        <taxon>Acanthomorphata</taxon>
        <taxon>Eupercaria</taxon>
        <taxon>Labriformes</taxon>
        <taxon>Labridae</taxon>
        <taxon>Xyrichtys</taxon>
    </lineage>
</organism>
<dbReference type="InterPro" id="IPR005135">
    <property type="entry name" value="Endo/exonuclease/phosphatase"/>
</dbReference>
<sequence length="419" mass="48315">MTHRGQSQQDTLGLNRPQLHPKNIMKIGNWNVRTLNASGNITLAAREMTKKGMDILGISETHWTGQGKVELAGGETIIYSGRDDENHRQGVGILMSKTAARALIDWTPVNERIRLARYHSQHIKLTIIHIYAPTEDAEEQEKDKFYMRLQDVLDSRNKHDMLIITGDMNAKVGDGYQDYDGVMGKHGLEWLNNNGERLCDMNELVITGTQIDHTLINQRFRNSVNDTRVHRSADIGSDHYLVCTTIKLRLKKRHKERKSTRIKYDTAKLKNQIILKTFAIHLRNRYHILEEEGQGVEYEEVECDFQVMERAYVEVAEAVLGTPRKKKPWLSEESWSLEEAREGINKKILGTRSERVKKQLREKYAEKNKEVKRSIKADKRKWMEDIASEAEAAARKQHMKTLYGLYYNPDLTSSLTSGS</sequence>
<gene>
    <name evidence="2" type="ORF">XNOV1_A019448</name>
</gene>
<evidence type="ECO:0000313" key="3">
    <source>
        <dbReference type="Proteomes" id="UP001178508"/>
    </source>
</evidence>
<dbReference type="EMBL" id="OY660866">
    <property type="protein sequence ID" value="CAJ1053313.1"/>
    <property type="molecule type" value="Genomic_DNA"/>
</dbReference>
<evidence type="ECO:0000313" key="2">
    <source>
        <dbReference type="EMBL" id="CAJ1053313.1"/>
    </source>
</evidence>
<dbReference type="Proteomes" id="UP001178508">
    <property type="component" value="Chromosome 3"/>
</dbReference>
<dbReference type="AlphaFoldDB" id="A0AAV1EWX8"/>
<dbReference type="CDD" id="cd09076">
    <property type="entry name" value="L1-EN"/>
    <property type="match status" value="1"/>
</dbReference>
<dbReference type="Gene3D" id="3.60.10.10">
    <property type="entry name" value="Endonuclease/exonuclease/phosphatase"/>
    <property type="match status" value="1"/>
</dbReference>
<reference evidence="2" key="1">
    <citation type="submission" date="2023-08" db="EMBL/GenBank/DDBJ databases">
        <authorList>
            <person name="Alioto T."/>
            <person name="Alioto T."/>
            <person name="Gomez Garrido J."/>
        </authorList>
    </citation>
    <scope>NUCLEOTIDE SEQUENCE</scope>
</reference>
<dbReference type="SUPFAM" id="SSF56219">
    <property type="entry name" value="DNase I-like"/>
    <property type="match status" value="1"/>
</dbReference>
<proteinExistence type="predicted"/>